<gene>
    <name evidence="2" type="primary">13</name>
    <name evidence="2" type="ORF">SEA_LILBEANIE_13</name>
</gene>
<name>A0A7T1NW87_9CAUD</name>
<protein>
    <submittedName>
        <fullName evidence="2">Portal protein</fullName>
    </submittedName>
</protein>
<organism evidence="2 3">
    <name type="scientific">Gordonia phage Lilbeanie</name>
    <dbReference type="NCBI Taxonomy" id="2794947"/>
    <lineage>
        <taxon>Viruses</taxon>
        <taxon>Duplodnaviria</taxon>
        <taxon>Heunggongvirae</taxon>
        <taxon>Uroviricota</taxon>
        <taxon>Caudoviricetes</taxon>
        <taxon>Stackebrandtviridae</taxon>
        <taxon>Lilbeanievirus</taxon>
        <taxon>Lilbeanievirus lilbeanie</taxon>
    </lineage>
</organism>
<dbReference type="EMBL" id="MW314850">
    <property type="protein sequence ID" value="QPO17091.1"/>
    <property type="molecule type" value="Genomic_DNA"/>
</dbReference>
<sequence length="558" mass="62298">MAPAIRDGRSDSRAVVPRRRRPVSGPEPVTTFSMLRAVQPDGVSVTTYPIDPAVARTDGGTPYLHHGARGQSLTAAAEVLTGGKFDGIRKLRKRRARAAERWQEEVWQLRNSIGELRFVGDRQARAVSQCRLYIGKRTDKATSEPERVTEGAAHELSEMLFGDQAAVQQQLFRYAQHIVFSGESYFHLQEPEDNRIKWSVHSSSELLGQNWNNYQLTDGVKPVKLYEDRDILLRSWTPDPKLFALADAPVRAVLPVLRELEGLTKYVSAQIDSRLAGSGILLISDRVESLMKKPENAPDDYSFIDELVDYMMEPLEDRGAAGSVVPFVAKVPGDDPSKMMHHLTFDGPLDPHMHERREEAIRRVALGLDSDPSVLLGMADANHWSAWSIDESEVKLGAAPILTNFCHTWTSKVVQHLLMAAGVPDWEDHQVWFDTSPLRLRPDRSTDAKELGNNLMLSEERVRAETGFDESDAPKPEEWKRRYIADLIRSDPANLGPILGKELGIDWPKPETPAVEVRGPATPPGVPGPDEKPEDIARSAPDTRENPPPTDDPSERPQ</sequence>
<evidence type="ECO:0000313" key="2">
    <source>
        <dbReference type="EMBL" id="QPO17091.1"/>
    </source>
</evidence>
<accession>A0A7T1NW87</accession>
<feature type="region of interest" description="Disordered" evidence="1">
    <location>
        <begin position="506"/>
        <end position="558"/>
    </location>
</feature>
<dbReference type="Proteomes" id="UP000594820">
    <property type="component" value="Segment"/>
</dbReference>
<dbReference type="GeneID" id="63027125"/>
<evidence type="ECO:0000313" key="3">
    <source>
        <dbReference type="Proteomes" id="UP000594820"/>
    </source>
</evidence>
<reference evidence="2 3" key="1">
    <citation type="submission" date="2020-12" db="EMBL/GenBank/DDBJ databases">
        <authorList>
            <person name="Mahalingham V.A."/>
            <person name="Abad L.A."/>
            <person name="Dennis E.A."/>
            <person name="Alston T.C."/>
            <person name="Buckley J.R."/>
            <person name="Cao N.T."/>
            <person name="Cole K.B."/>
            <person name="Davis H.C."/>
            <person name="Fisher D.E."/>
            <person name="Jennings A.R."/>
            <person name="Litwin A.R."/>
            <person name="McCartney J.B."/>
            <person name="Mitchell K.E."/>
            <person name="Nasser J.B."/>
            <person name="Paudel P."/>
            <person name="Richoux S.A."/>
            <person name="Sisung K.L."/>
            <person name="Smith M.L."/>
            <person name="Sonnier C.R."/>
            <person name="Underwood K.G."/>
            <person name="Hunter C.W."/>
            <person name="Gottschalck B.A."/>
            <person name="Wiggina Z.F."/>
            <person name="Spears T.J."/>
            <person name="Hancock A.M."/>
            <person name="Gissendanner C.R."/>
            <person name="Findley A.M."/>
            <person name="Garlena R.A."/>
            <person name="Russell D.A."/>
            <person name="Jacobs-Sera D."/>
            <person name="Hatfull G.F."/>
        </authorList>
    </citation>
    <scope>NUCLEOTIDE SEQUENCE [LARGE SCALE GENOMIC DNA]</scope>
</reference>
<proteinExistence type="predicted"/>
<evidence type="ECO:0000256" key="1">
    <source>
        <dbReference type="SAM" id="MobiDB-lite"/>
    </source>
</evidence>
<dbReference type="KEGG" id="vg:63027125"/>
<feature type="compositionally biased region" description="Basic and acidic residues" evidence="1">
    <location>
        <begin position="1"/>
        <end position="12"/>
    </location>
</feature>
<feature type="region of interest" description="Disordered" evidence="1">
    <location>
        <begin position="1"/>
        <end position="28"/>
    </location>
</feature>
<feature type="compositionally biased region" description="Basic and acidic residues" evidence="1">
    <location>
        <begin position="529"/>
        <end position="545"/>
    </location>
</feature>
<dbReference type="RefSeq" id="YP_010002574.1">
    <property type="nucleotide sequence ID" value="NC_053246.1"/>
</dbReference>
<keyword evidence="3" id="KW-1185">Reference proteome</keyword>